<comment type="caution">
    <text evidence="1">The sequence shown here is derived from an EMBL/GenBank/DDBJ whole genome shotgun (WGS) entry which is preliminary data.</text>
</comment>
<dbReference type="Proteomes" id="UP001227543">
    <property type="component" value="Unassembled WGS sequence"/>
</dbReference>
<keyword evidence="2" id="KW-1185">Reference proteome</keyword>
<evidence type="ECO:0000313" key="2">
    <source>
        <dbReference type="Proteomes" id="UP001227543"/>
    </source>
</evidence>
<name>A0ABQ9QTZ0_9PEZI</name>
<sequence>MVHQALMEHRIPSSLQHFHTIVGTKTDRYPELSISKPAQFIIQPHFLSLCSSSCNRVDTTVTSVVRHFRRIRALSCVRPSNDGHISGDFLREFRAAASGFGPFETLATFCPVVAALRRMSKKVNPQVVVWSFGIKVSWLHVYLSGARHFSTLAELRKRENGIKTNGNPFMVLLTRQNFHYTYNRQLAWAFRQPYERYHFFWRKPVRTPRSSSDPAWTAPV</sequence>
<protein>
    <submittedName>
        <fullName evidence="1">Uncharacterized protein</fullName>
    </submittedName>
</protein>
<dbReference type="EMBL" id="MLFU01000081">
    <property type="protein sequence ID" value="KAK1485110.1"/>
    <property type="molecule type" value="Genomic_DNA"/>
</dbReference>
<gene>
    <name evidence="1" type="ORF">CTAM01_12736</name>
</gene>
<proteinExistence type="predicted"/>
<reference evidence="1 2" key="1">
    <citation type="submission" date="2016-10" db="EMBL/GenBank/DDBJ databases">
        <title>The genome sequence of Colletotrichum fioriniae PJ7.</title>
        <authorList>
            <person name="Baroncelli R."/>
        </authorList>
    </citation>
    <scope>NUCLEOTIDE SEQUENCE [LARGE SCALE GENOMIC DNA]</scope>
    <source>
        <strain evidence="1 2">Tom-12</strain>
    </source>
</reference>
<organism evidence="1 2">
    <name type="scientific">Colletotrichum tamarilloi</name>
    <dbReference type="NCBI Taxonomy" id="1209934"/>
    <lineage>
        <taxon>Eukaryota</taxon>
        <taxon>Fungi</taxon>
        <taxon>Dikarya</taxon>
        <taxon>Ascomycota</taxon>
        <taxon>Pezizomycotina</taxon>
        <taxon>Sordariomycetes</taxon>
        <taxon>Hypocreomycetidae</taxon>
        <taxon>Glomerellales</taxon>
        <taxon>Glomerellaceae</taxon>
        <taxon>Colletotrichum</taxon>
        <taxon>Colletotrichum acutatum species complex</taxon>
    </lineage>
</organism>
<accession>A0ABQ9QTZ0</accession>
<dbReference type="GeneID" id="85412979"/>
<dbReference type="RefSeq" id="XP_060376650.1">
    <property type="nucleotide sequence ID" value="XM_060528741.1"/>
</dbReference>
<evidence type="ECO:0000313" key="1">
    <source>
        <dbReference type="EMBL" id="KAK1485110.1"/>
    </source>
</evidence>